<dbReference type="Gene3D" id="3.30.1310.20">
    <property type="entry name" value="PRTase-like"/>
    <property type="match status" value="1"/>
</dbReference>
<dbReference type="GO" id="GO:0016757">
    <property type="term" value="F:glycosyltransferase activity"/>
    <property type="evidence" value="ECO:0007669"/>
    <property type="project" value="UniProtKB-KW"/>
</dbReference>
<dbReference type="InterPro" id="IPR029057">
    <property type="entry name" value="PRTase-like"/>
</dbReference>
<evidence type="ECO:0000259" key="1">
    <source>
        <dbReference type="Pfam" id="PF00156"/>
    </source>
</evidence>
<dbReference type="EMBL" id="QTTQ01000010">
    <property type="protein sequence ID" value="REE81611.1"/>
    <property type="molecule type" value="Genomic_DNA"/>
</dbReference>
<dbReference type="CDD" id="cd06223">
    <property type="entry name" value="PRTases_typeI"/>
    <property type="match status" value="1"/>
</dbReference>
<keyword evidence="2" id="KW-0328">Glycosyltransferase</keyword>
<dbReference type="RefSeq" id="WP_115879055.1">
    <property type="nucleotide sequence ID" value="NZ_QTTQ01000010.1"/>
</dbReference>
<dbReference type="OrthoDB" id="9810066at2"/>
<dbReference type="Gene3D" id="3.40.50.2020">
    <property type="match status" value="1"/>
</dbReference>
<organism evidence="2 3">
    <name type="scientific">Lutibacter oceani</name>
    <dbReference type="NCBI Taxonomy" id="1853311"/>
    <lineage>
        <taxon>Bacteria</taxon>
        <taxon>Pseudomonadati</taxon>
        <taxon>Bacteroidota</taxon>
        <taxon>Flavobacteriia</taxon>
        <taxon>Flavobacteriales</taxon>
        <taxon>Flavobacteriaceae</taxon>
        <taxon>Lutibacter</taxon>
    </lineage>
</organism>
<name>A0A3D9RV37_9FLAO</name>
<proteinExistence type="predicted"/>
<feature type="domain" description="Phosphoribosyltransferase" evidence="1">
    <location>
        <begin position="11"/>
        <end position="160"/>
    </location>
</feature>
<protein>
    <submittedName>
        <fullName evidence="2">Putative phosphoribosyltransferase</fullName>
    </submittedName>
</protein>
<dbReference type="Proteomes" id="UP000256429">
    <property type="component" value="Unassembled WGS sequence"/>
</dbReference>
<keyword evidence="2" id="KW-0808">Transferase</keyword>
<dbReference type="AlphaFoldDB" id="A0A3D9RV37"/>
<evidence type="ECO:0000313" key="3">
    <source>
        <dbReference type="Proteomes" id="UP000256429"/>
    </source>
</evidence>
<evidence type="ECO:0000313" key="2">
    <source>
        <dbReference type="EMBL" id="REE81611.1"/>
    </source>
</evidence>
<dbReference type="SUPFAM" id="SSF53271">
    <property type="entry name" value="PRTase-like"/>
    <property type="match status" value="1"/>
</dbReference>
<reference evidence="2 3" key="1">
    <citation type="submission" date="2018-08" db="EMBL/GenBank/DDBJ databases">
        <title>Genomic Encyclopedia of Type Strains, Phase III (KMG-III): the genomes of soil and plant-associated and newly described type strains.</title>
        <authorList>
            <person name="Whitman W."/>
        </authorList>
    </citation>
    <scope>NUCLEOTIDE SEQUENCE [LARGE SCALE GENOMIC DNA]</scope>
    <source>
        <strain evidence="2 3">325-5</strain>
    </source>
</reference>
<comment type="caution">
    <text evidence="2">The sequence shown here is derived from an EMBL/GenBank/DDBJ whole genome shotgun (WGS) entry which is preliminary data.</text>
</comment>
<dbReference type="InterPro" id="IPR000836">
    <property type="entry name" value="PRTase_dom"/>
</dbReference>
<sequence>MFTNREEAGILLADKLINYSNAKNTVIASIPRGGVPVGFEIAKKLNLPLEIVLSKKIGHPFNKEYAIGAVTLKSRIINDSVPGISKVYIEEETNKIRKLLNQRYQLFYGDKTPIEFKDKTVIVVDDGIATGSTLISSIELIKMQKPSKIIVALPVAPSGSLNKVKTLEGVDLTICLLIPRNFQAVGQFYEEFNQVSDQEVMELLKKAKNSLNLNYLTH</sequence>
<gene>
    <name evidence="2" type="ORF">BX611_1146</name>
</gene>
<dbReference type="Pfam" id="PF00156">
    <property type="entry name" value="Pribosyltran"/>
    <property type="match status" value="1"/>
</dbReference>
<accession>A0A3D9RV37</accession>
<keyword evidence="3" id="KW-1185">Reference proteome</keyword>